<keyword evidence="9" id="KW-1185">Reference proteome</keyword>
<dbReference type="GO" id="GO:0044550">
    <property type="term" value="P:secondary metabolite biosynthetic process"/>
    <property type="evidence" value="ECO:0007669"/>
    <property type="project" value="UniProtKB-ARBA"/>
</dbReference>
<keyword evidence="3" id="KW-0285">Flavoprotein</keyword>
<name>A0AAJ0A318_9PEZI</name>
<protein>
    <recommendedName>
        <fullName evidence="7">FAD-binding domain-containing protein</fullName>
    </recommendedName>
</protein>
<keyword evidence="6" id="KW-0812">Transmembrane</keyword>
<dbReference type="EMBL" id="JAHMHQ010000002">
    <property type="protein sequence ID" value="KAK1654097.1"/>
    <property type="molecule type" value="Genomic_DNA"/>
</dbReference>
<evidence type="ECO:0000259" key="7">
    <source>
        <dbReference type="Pfam" id="PF01494"/>
    </source>
</evidence>
<evidence type="ECO:0000256" key="2">
    <source>
        <dbReference type="ARBA" id="ARBA00007992"/>
    </source>
</evidence>
<accession>A0AAJ0A318</accession>
<dbReference type="Proteomes" id="UP001243989">
    <property type="component" value="Unassembled WGS sequence"/>
</dbReference>
<feature type="domain" description="FAD-binding" evidence="7">
    <location>
        <begin position="9"/>
        <end position="354"/>
    </location>
</feature>
<dbReference type="GeneID" id="85476760"/>
<evidence type="ECO:0000256" key="6">
    <source>
        <dbReference type="SAM" id="Phobius"/>
    </source>
</evidence>
<sequence length="476" mass="52330">MMPNANDKFEIAIVGGGIVGLITALGLLERNIPVKIYEQSRSFREIGAGIGFTSNARKAMALLNPSIEKAVGAVATHNGENENEPDEFLRFNDGYTWDNTHPEEDDMPLYNLDTGHEGFIGCHRAHLLEELVKFIPEDAVEFRKKLVNVTDQEKGEKVLLHFQDGTTSSADAVIGCDGIKSKVRQLVLGPDSPATYPHSSHKVAYRALIPMDRAVAAIGSFKAFNEHCHTGPRAHVLHFPLAAGTILNFVAVADDTTDWDSVGEGVANMTSLTTREEVAAVFQDWGPTVKNLINLLPDEVTKWAIFDTYDYPAPTFVKGRLCLAGDAAHASTPHHGAGAGMGVEDALALATLLHKGTKILQGLPSPRQGDKSSLLEAMFRAYDIVRPPRGKWMVKSSRDACEIYEWNHPDTMCDWDKCLKDLTERSHKIWDYDIEGMIIQLEGEFANQVQSRLQPQHDAGLSKAIAPVRVEDAVVE</sequence>
<feature type="transmembrane region" description="Helical" evidence="6">
    <location>
        <begin position="9"/>
        <end position="28"/>
    </location>
</feature>
<dbReference type="GO" id="GO:0071949">
    <property type="term" value="F:FAD binding"/>
    <property type="evidence" value="ECO:0007669"/>
    <property type="project" value="InterPro"/>
</dbReference>
<dbReference type="InterPro" id="IPR002938">
    <property type="entry name" value="FAD-bd"/>
</dbReference>
<dbReference type="Gene3D" id="3.50.50.60">
    <property type="entry name" value="FAD/NAD(P)-binding domain"/>
    <property type="match status" value="1"/>
</dbReference>
<dbReference type="PRINTS" id="PR00420">
    <property type="entry name" value="RNGMNOXGNASE"/>
</dbReference>
<dbReference type="InterPro" id="IPR036188">
    <property type="entry name" value="FAD/NAD-bd_sf"/>
</dbReference>
<reference evidence="8" key="1">
    <citation type="submission" date="2021-06" db="EMBL/GenBank/DDBJ databases">
        <title>Comparative genomics, transcriptomics and evolutionary studies reveal genomic signatures of adaptation to plant cell wall in hemibiotrophic fungi.</title>
        <authorList>
            <consortium name="DOE Joint Genome Institute"/>
            <person name="Baroncelli R."/>
            <person name="Diaz J.F."/>
            <person name="Benocci T."/>
            <person name="Peng M."/>
            <person name="Battaglia E."/>
            <person name="Haridas S."/>
            <person name="Andreopoulos W."/>
            <person name="Labutti K."/>
            <person name="Pangilinan J."/>
            <person name="Floch G.L."/>
            <person name="Makela M.R."/>
            <person name="Henrissat B."/>
            <person name="Grigoriev I.V."/>
            <person name="Crouch J.A."/>
            <person name="De Vries R.P."/>
            <person name="Sukno S.A."/>
            <person name="Thon M.R."/>
        </authorList>
    </citation>
    <scope>NUCLEOTIDE SEQUENCE</scope>
    <source>
        <strain evidence="8">CBS 102054</strain>
    </source>
</reference>
<evidence type="ECO:0000256" key="5">
    <source>
        <dbReference type="ARBA" id="ARBA00023002"/>
    </source>
</evidence>
<keyword evidence="6" id="KW-1133">Transmembrane helix</keyword>
<comment type="similarity">
    <text evidence="2">Belongs to the paxM FAD-dependent monooxygenase family.</text>
</comment>
<dbReference type="PANTHER" id="PTHR46720:SF3">
    <property type="entry name" value="FAD-BINDING DOMAIN-CONTAINING PROTEIN-RELATED"/>
    <property type="match status" value="1"/>
</dbReference>
<comment type="cofactor">
    <cofactor evidence="1">
        <name>FAD</name>
        <dbReference type="ChEBI" id="CHEBI:57692"/>
    </cofactor>
</comment>
<dbReference type="RefSeq" id="XP_060450141.1">
    <property type="nucleotide sequence ID" value="XM_060591898.1"/>
</dbReference>
<organism evidence="8 9">
    <name type="scientific">Colletotrichum phormii</name>
    <dbReference type="NCBI Taxonomy" id="359342"/>
    <lineage>
        <taxon>Eukaryota</taxon>
        <taxon>Fungi</taxon>
        <taxon>Dikarya</taxon>
        <taxon>Ascomycota</taxon>
        <taxon>Pezizomycotina</taxon>
        <taxon>Sordariomycetes</taxon>
        <taxon>Hypocreomycetidae</taxon>
        <taxon>Glomerellales</taxon>
        <taxon>Glomerellaceae</taxon>
        <taxon>Colletotrichum</taxon>
        <taxon>Colletotrichum acutatum species complex</taxon>
    </lineage>
</organism>
<dbReference type="Pfam" id="PF01494">
    <property type="entry name" value="FAD_binding_3"/>
    <property type="match status" value="1"/>
</dbReference>
<proteinExistence type="inferred from homology"/>
<keyword evidence="6" id="KW-0472">Membrane</keyword>
<gene>
    <name evidence="8" type="ORF">BDP81DRAFT_445012</name>
</gene>
<keyword evidence="5" id="KW-0560">Oxidoreductase</keyword>
<dbReference type="FunFam" id="3.50.50.60:FF:000153">
    <property type="entry name" value="Salicylate hydroxylase, putative"/>
    <property type="match status" value="1"/>
</dbReference>
<dbReference type="GO" id="GO:0016491">
    <property type="term" value="F:oxidoreductase activity"/>
    <property type="evidence" value="ECO:0007669"/>
    <property type="project" value="UniProtKB-KW"/>
</dbReference>
<keyword evidence="4" id="KW-0274">FAD</keyword>
<evidence type="ECO:0000256" key="3">
    <source>
        <dbReference type="ARBA" id="ARBA00022630"/>
    </source>
</evidence>
<dbReference type="SUPFAM" id="SSF51905">
    <property type="entry name" value="FAD/NAD(P)-binding domain"/>
    <property type="match status" value="1"/>
</dbReference>
<evidence type="ECO:0000313" key="8">
    <source>
        <dbReference type="EMBL" id="KAK1654097.1"/>
    </source>
</evidence>
<dbReference type="PANTHER" id="PTHR46720">
    <property type="entry name" value="HYDROXYLASE, PUTATIVE (AFU_ORTHOLOGUE AFUA_3G01460)-RELATED"/>
    <property type="match status" value="1"/>
</dbReference>
<dbReference type="InterPro" id="IPR051104">
    <property type="entry name" value="FAD_monoxygenase"/>
</dbReference>
<comment type="caution">
    <text evidence="8">The sequence shown here is derived from an EMBL/GenBank/DDBJ whole genome shotgun (WGS) entry which is preliminary data.</text>
</comment>
<evidence type="ECO:0000256" key="4">
    <source>
        <dbReference type="ARBA" id="ARBA00022827"/>
    </source>
</evidence>
<evidence type="ECO:0000313" key="9">
    <source>
        <dbReference type="Proteomes" id="UP001243989"/>
    </source>
</evidence>
<dbReference type="SUPFAM" id="SSF54373">
    <property type="entry name" value="FAD-linked reductases, C-terminal domain"/>
    <property type="match status" value="1"/>
</dbReference>
<dbReference type="AlphaFoldDB" id="A0AAJ0A318"/>
<evidence type="ECO:0000256" key="1">
    <source>
        <dbReference type="ARBA" id="ARBA00001974"/>
    </source>
</evidence>